<dbReference type="PROSITE" id="PS51000">
    <property type="entry name" value="HTH_DEOR_2"/>
    <property type="match status" value="1"/>
</dbReference>
<evidence type="ECO:0000256" key="3">
    <source>
        <dbReference type="ARBA" id="ARBA00023163"/>
    </source>
</evidence>
<evidence type="ECO:0000313" key="5">
    <source>
        <dbReference type="EMBL" id="GGE27589.1"/>
    </source>
</evidence>
<keyword evidence="3" id="KW-0804">Transcription</keyword>
<gene>
    <name evidence="5" type="ORF">GCM10011391_02510</name>
</gene>
<comment type="caution">
    <text evidence="5">The sequence shown here is derived from an EMBL/GenBank/DDBJ whole genome shotgun (WGS) entry which is preliminary data.</text>
</comment>
<reference evidence="5" key="2">
    <citation type="submission" date="2020-09" db="EMBL/GenBank/DDBJ databases">
        <authorList>
            <person name="Sun Q."/>
            <person name="Zhou Y."/>
        </authorList>
    </citation>
    <scope>NUCLEOTIDE SEQUENCE</scope>
    <source>
        <strain evidence="5">CGMCC 1.15371</strain>
    </source>
</reference>
<dbReference type="GO" id="GO:0003677">
    <property type="term" value="F:DNA binding"/>
    <property type="evidence" value="ECO:0007669"/>
    <property type="project" value="UniProtKB-KW"/>
</dbReference>
<dbReference type="SMART" id="SM01134">
    <property type="entry name" value="DeoRC"/>
    <property type="match status" value="1"/>
</dbReference>
<evidence type="ECO:0000256" key="1">
    <source>
        <dbReference type="ARBA" id="ARBA00023015"/>
    </source>
</evidence>
<evidence type="ECO:0000259" key="4">
    <source>
        <dbReference type="PROSITE" id="PS51000"/>
    </source>
</evidence>
<accession>A0A8J2VL19</accession>
<dbReference type="InterPro" id="IPR037171">
    <property type="entry name" value="NagB/RpiA_transferase-like"/>
</dbReference>
<dbReference type="AlphaFoldDB" id="A0A8J2VL19"/>
<dbReference type="RefSeq" id="WP_188688042.1">
    <property type="nucleotide sequence ID" value="NZ_BMIR01000001.1"/>
</dbReference>
<dbReference type="Pfam" id="PF00455">
    <property type="entry name" value="DeoRC"/>
    <property type="match status" value="1"/>
</dbReference>
<dbReference type="InterPro" id="IPR018356">
    <property type="entry name" value="Tscrpt_reg_HTH_DeoR_CS"/>
</dbReference>
<organism evidence="5 6">
    <name type="scientific">Pullulanibacillus camelliae</name>
    <dbReference type="NCBI Taxonomy" id="1707096"/>
    <lineage>
        <taxon>Bacteria</taxon>
        <taxon>Bacillati</taxon>
        <taxon>Bacillota</taxon>
        <taxon>Bacilli</taxon>
        <taxon>Bacillales</taxon>
        <taxon>Sporolactobacillaceae</taxon>
        <taxon>Pullulanibacillus</taxon>
    </lineage>
</organism>
<dbReference type="InterPro" id="IPR050313">
    <property type="entry name" value="Carb_Metab_HTH_regulators"/>
</dbReference>
<dbReference type="EMBL" id="BMIR01000001">
    <property type="protein sequence ID" value="GGE27589.1"/>
    <property type="molecule type" value="Genomic_DNA"/>
</dbReference>
<dbReference type="PANTHER" id="PTHR30363:SF44">
    <property type="entry name" value="AGA OPERON TRANSCRIPTIONAL REPRESSOR-RELATED"/>
    <property type="match status" value="1"/>
</dbReference>
<dbReference type="GO" id="GO:0003700">
    <property type="term" value="F:DNA-binding transcription factor activity"/>
    <property type="evidence" value="ECO:0007669"/>
    <property type="project" value="InterPro"/>
</dbReference>
<dbReference type="Gene3D" id="3.40.50.1360">
    <property type="match status" value="1"/>
</dbReference>
<evidence type="ECO:0000256" key="2">
    <source>
        <dbReference type="ARBA" id="ARBA00023125"/>
    </source>
</evidence>
<dbReference type="SUPFAM" id="SSF100950">
    <property type="entry name" value="NagB/RpiA/CoA transferase-like"/>
    <property type="match status" value="1"/>
</dbReference>
<dbReference type="Proteomes" id="UP000628775">
    <property type="component" value="Unassembled WGS sequence"/>
</dbReference>
<dbReference type="InterPro" id="IPR036390">
    <property type="entry name" value="WH_DNA-bd_sf"/>
</dbReference>
<dbReference type="Pfam" id="PF08220">
    <property type="entry name" value="HTH_DeoR"/>
    <property type="match status" value="1"/>
</dbReference>
<dbReference type="PRINTS" id="PR00037">
    <property type="entry name" value="HTHLACR"/>
</dbReference>
<reference evidence="5" key="1">
    <citation type="journal article" date="2014" name="Int. J. Syst. Evol. Microbiol.">
        <title>Complete genome sequence of Corynebacterium casei LMG S-19264T (=DSM 44701T), isolated from a smear-ripened cheese.</title>
        <authorList>
            <consortium name="US DOE Joint Genome Institute (JGI-PGF)"/>
            <person name="Walter F."/>
            <person name="Albersmeier A."/>
            <person name="Kalinowski J."/>
            <person name="Ruckert C."/>
        </authorList>
    </citation>
    <scope>NUCLEOTIDE SEQUENCE</scope>
    <source>
        <strain evidence="5">CGMCC 1.15371</strain>
    </source>
</reference>
<dbReference type="Gene3D" id="1.10.10.10">
    <property type="entry name" value="Winged helix-like DNA-binding domain superfamily/Winged helix DNA-binding domain"/>
    <property type="match status" value="1"/>
</dbReference>
<evidence type="ECO:0000313" key="6">
    <source>
        <dbReference type="Proteomes" id="UP000628775"/>
    </source>
</evidence>
<feature type="domain" description="HTH deoR-type" evidence="4">
    <location>
        <begin position="10"/>
        <end position="65"/>
    </location>
</feature>
<dbReference type="CDD" id="cd00090">
    <property type="entry name" value="HTH_ARSR"/>
    <property type="match status" value="1"/>
</dbReference>
<dbReference type="SMART" id="SM00420">
    <property type="entry name" value="HTH_DEOR"/>
    <property type="match status" value="1"/>
</dbReference>
<dbReference type="PANTHER" id="PTHR30363">
    <property type="entry name" value="HTH-TYPE TRANSCRIPTIONAL REGULATOR SRLR-RELATED"/>
    <property type="match status" value="1"/>
</dbReference>
<protein>
    <submittedName>
        <fullName evidence="5">DeoR family transcriptional regulator</fullName>
    </submittedName>
</protein>
<dbReference type="InterPro" id="IPR001034">
    <property type="entry name" value="DeoR_HTH"/>
</dbReference>
<proteinExistence type="predicted"/>
<keyword evidence="2" id="KW-0238">DNA-binding</keyword>
<dbReference type="InterPro" id="IPR036388">
    <property type="entry name" value="WH-like_DNA-bd_sf"/>
</dbReference>
<dbReference type="SUPFAM" id="SSF46785">
    <property type="entry name" value="Winged helix' DNA-binding domain"/>
    <property type="match status" value="1"/>
</dbReference>
<keyword evidence="6" id="KW-1185">Reference proteome</keyword>
<dbReference type="InterPro" id="IPR011991">
    <property type="entry name" value="ArsR-like_HTH"/>
</dbReference>
<keyword evidence="1" id="KW-0805">Transcription regulation</keyword>
<name>A0A8J2VL19_9BACL</name>
<dbReference type="PROSITE" id="PS00894">
    <property type="entry name" value="HTH_DEOR_1"/>
    <property type="match status" value="1"/>
</dbReference>
<sequence>MQHSKEKLFAHERKGQMYSLILENGKMTVSELADNFQVTPATVRNDLQELENMHLIIRTHGGAMIHPEKNIKEMEPDEKETLYFQEKQSIAQAALQYISDGDTLVLDTGTTTLELAKLLHLKKSVTVITNDLQIGLILQQSSHIQTHFLSGIIRHHFHYTLGSDELKAFSVDKAFIAANALDLHFGPSTPDVHLAKLKKQMVSVSDQSILLCDSSKLGKKAFKSFCAIEEIDVLITDNKINGILKGDFEDIGINVTIANPFGE</sequence>
<dbReference type="InterPro" id="IPR014036">
    <property type="entry name" value="DeoR-like_C"/>
</dbReference>